<dbReference type="InterPro" id="IPR027417">
    <property type="entry name" value="P-loop_NTPase"/>
</dbReference>
<dbReference type="Pfam" id="PF13191">
    <property type="entry name" value="AAA_16"/>
    <property type="match status" value="1"/>
</dbReference>
<dbReference type="PROSITE" id="PS00622">
    <property type="entry name" value="HTH_LUXR_1"/>
    <property type="match status" value="1"/>
</dbReference>
<dbReference type="RefSeq" id="WP_322724934.1">
    <property type="nucleotide sequence ID" value="NZ_BAABEQ010000003.1"/>
</dbReference>
<dbReference type="SMART" id="SM00421">
    <property type="entry name" value="HTH_LUXR"/>
    <property type="match status" value="1"/>
</dbReference>
<dbReference type="CDD" id="cd06170">
    <property type="entry name" value="LuxR_C_like"/>
    <property type="match status" value="1"/>
</dbReference>
<dbReference type="InterPro" id="IPR011990">
    <property type="entry name" value="TPR-like_helical_dom_sf"/>
</dbReference>
<accession>A0A5N8WFV0</accession>
<evidence type="ECO:0000259" key="4">
    <source>
        <dbReference type="PROSITE" id="PS50043"/>
    </source>
</evidence>
<dbReference type="EMBL" id="VJZE01000435">
    <property type="protein sequence ID" value="MPY45314.1"/>
    <property type="molecule type" value="Genomic_DNA"/>
</dbReference>
<feature type="region of interest" description="Disordered" evidence="3">
    <location>
        <begin position="964"/>
        <end position="988"/>
    </location>
</feature>
<dbReference type="InterPro" id="IPR041664">
    <property type="entry name" value="AAA_16"/>
</dbReference>
<dbReference type="GO" id="GO:0003677">
    <property type="term" value="F:DNA binding"/>
    <property type="evidence" value="ECO:0007669"/>
    <property type="project" value="InterPro"/>
</dbReference>
<dbReference type="SUPFAM" id="SSF52540">
    <property type="entry name" value="P-loop containing nucleoside triphosphate hydrolases"/>
    <property type="match status" value="1"/>
</dbReference>
<evidence type="ECO:0000256" key="3">
    <source>
        <dbReference type="SAM" id="MobiDB-lite"/>
    </source>
</evidence>
<evidence type="ECO:0000313" key="6">
    <source>
        <dbReference type="Proteomes" id="UP000326979"/>
    </source>
</evidence>
<dbReference type="Gene3D" id="1.25.40.10">
    <property type="entry name" value="Tetratricopeptide repeat domain"/>
    <property type="match status" value="1"/>
</dbReference>
<dbReference type="SUPFAM" id="SSF46894">
    <property type="entry name" value="C-terminal effector domain of the bipartite response regulators"/>
    <property type="match status" value="1"/>
</dbReference>
<dbReference type="InterPro" id="IPR000792">
    <property type="entry name" value="Tscrpt_reg_LuxR_C"/>
</dbReference>
<dbReference type="AlphaFoldDB" id="A0A5N8WFV0"/>
<proteinExistence type="predicted"/>
<dbReference type="Pfam" id="PF00196">
    <property type="entry name" value="GerE"/>
    <property type="match status" value="1"/>
</dbReference>
<organism evidence="5 6">
    <name type="scientific">Streptomyces phyllanthi</name>
    <dbReference type="NCBI Taxonomy" id="1803180"/>
    <lineage>
        <taxon>Bacteria</taxon>
        <taxon>Bacillati</taxon>
        <taxon>Actinomycetota</taxon>
        <taxon>Actinomycetes</taxon>
        <taxon>Kitasatosporales</taxon>
        <taxon>Streptomycetaceae</taxon>
        <taxon>Streptomyces</taxon>
    </lineage>
</organism>
<keyword evidence="6" id="KW-1185">Reference proteome</keyword>
<evidence type="ECO:0000313" key="5">
    <source>
        <dbReference type="EMBL" id="MPY45314.1"/>
    </source>
</evidence>
<protein>
    <submittedName>
        <fullName evidence="5">AAA family ATPase</fullName>
    </submittedName>
</protein>
<dbReference type="GO" id="GO:0004016">
    <property type="term" value="F:adenylate cyclase activity"/>
    <property type="evidence" value="ECO:0007669"/>
    <property type="project" value="TreeGrafter"/>
</dbReference>
<dbReference type="PROSITE" id="PS50043">
    <property type="entry name" value="HTH_LUXR_2"/>
    <property type="match status" value="1"/>
</dbReference>
<dbReference type="Proteomes" id="UP000326979">
    <property type="component" value="Unassembled WGS sequence"/>
</dbReference>
<dbReference type="PANTHER" id="PTHR16305:SF35">
    <property type="entry name" value="TRANSCRIPTIONAL ACTIVATOR DOMAIN"/>
    <property type="match status" value="1"/>
</dbReference>
<dbReference type="Gene3D" id="1.10.10.10">
    <property type="entry name" value="Winged helix-like DNA-binding domain superfamily/Winged helix DNA-binding domain"/>
    <property type="match status" value="1"/>
</dbReference>
<comment type="caution">
    <text evidence="5">The sequence shown here is derived from an EMBL/GenBank/DDBJ whole genome shotgun (WGS) entry which is preliminary data.</text>
</comment>
<evidence type="ECO:0000256" key="1">
    <source>
        <dbReference type="ARBA" id="ARBA00022741"/>
    </source>
</evidence>
<dbReference type="GO" id="GO:0006355">
    <property type="term" value="P:regulation of DNA-templated transcription"/>
    <property type="evidence" value="ECO:0007669"/>
    <property type="project" value="InterPro"/>
</dbReference>
<dbReference type="PRINTS" id="PR00038">
    <property type="entry name" value="HTHLUXR"/>
</dbReference>
<evidence type="ECO:0000256" key="2">
    <source>
        <dbReference type="ARBA" id="ARBA00022840"/>
    </source>
</evidence>
<keyword evidence="1" id="KW-0547">Nucleotide-binding</keyword>
<dbReference type="GO" id="GO:0005524">
    <property type="term" value="F:ATP binding"/>
    <property type="evidence" value="ECO:0007669"/>
    <property type="project" value="UniProtKB-KW"/>
</dbReference>
<dbReference type="SUPFAM" id="SSF48452">
    <property type="entry name" value="TPR-like"/>
    <property type="match status" value="1"/>
</dbReference>
<dbReference type="InterPro" id="IPR016032">
    <property type="entry name" value="Sig_transdc_resp-reg_C-effctor"/>
</dbReference>
<dbReference type="PANTHER" id="PTHR16305">
    <property type="entry name" value="TESTICULAR SOLUBLE ADENYLYL CYCLASE"/>
    <property type="match status" value="1"/>
</dbReference>
<feature type="domain" description="HTH luxR-type" evidence="4">
    <location>
        <begin position="893"/>
        <end position="958"/>
    </location>
</feature>
<reference evidence="5 6" key="1">
    <citation type="submission" date="2019-07" db="EMBL/GenBank/DDBJ databases">
        <title>New species of Amycolatopsis and Streptomyces.</title>
        <authorList>
            <person name="Duangmal K."/>
            <person name="Teo W.F.A."/>
            <person name="Lipun K."/>
        </authorList>
    </citation>
    <scope>NUCLEOTIDE SEQUENCE [LARGE SCALE GENOMIC DNA]</scope>
    <source>
        <strain evidence="5 6">TISTR 2346</strain>
    </source>
</reference>
<dbReference type="GO" id="GO:0005737">
    <property type="term" value="C:cytoplasm"/>
    <property type="evidence" value="ECO:0007669"/>
    <property type="project" value="TreeGrafter"/>
</dbReference>
<sequence>MRWVGRSAEIAVLDEVLDGARRAAAAPGEPGTGTPVVVDITGEAGIGKSRLLAEACARARRQGMTVLRGRATEYERHLPFQMFTDALADLPPRAWEGFPDAGTVAPLLRGGAAADRFVLHRATVALLRHLGSAGGLLVALDDIHWADHSSMELLDHLVRHPAHPSVVVFGTRRERQSPSSLTATLARGGDTGAVLGMPVGPLDERACVEEITPDLPRGEAEALYTASGGNPLYFLTLLQAHRAGAPVAGPLSRGVGALLLDELVPLSPGQRTLVEAVAALGDHATPAMLACATGRTAVDVTADLEVLTSRDLLRTAALGRLALRHPVFRAVVHEDTPPWRRVEFHARAAAELARRGAPAAEQAHHVERSMTGWDPAAVEVLIEAAAQAAAVAPASCAHWLAVVLRHLPHTREHEARRCELTLLRARALGACGGLRESRELLQDVIATAHPSSRLGSGAGAGSGVRVSAVVLCALMERHLGRSQEALALLRRELGRGPEPADALLLGMELGSAAPHAADSSYAEVRGEVKDALATARSLGDEVREAGVLAVCALGEAYEGAMAAASGFARQAAALVDALPDENLTELCEPLARLGWAEAFLEEYGEAERHTDRGLAVARRSGQVYLVPHLLLCKSHVRVQTCRFPSALELAEEAEDIARGIGSDQLLSFVLAGKAAALVPLCAPGDPRPLAVAEEAVAAAGTRVNWWASTAWVMLGYAALVAGDPVRAREAVLRAGGPDLVRLQPSLRPLYMEILVTAALATGDPDAARHWAERAHKEAQQLGLASQRSSALRSSAHLPLQRGDTAAAADLFARAAEESARSGADFWEAQSLLLEASVRTTTGGEERGRAAWLRGRDLAAAGGSGLLLGLADAIRPAAPPADTGSPSRRTAAGPADALATLTAREREIAELVALGLTSRAIADRLVLSHRTVETHVSRALRKTGVPSRAALASLVVRSAGRRAAGRGLTDSGFTEPGFTDPGFTGSDRA</sequence>
<keyword evidence="2" id="KW-0067">ATP-binding</keyword>
<dbReference type="InterPro" id="IPR036388">
    <property type="entry name" value="WH-like_DNA-bd_sf"/>
</dbReference>
<gene>
    <name evidence="5" type="ORF">FNH04_37060</name>
</gene>
<name>A0A5N8WFV0_9ACTN</name>